<reference evidence="1" key="1">
    <citation type="submission" date="2020-08" db="EMBL/GenBank/DDBJ databases">
        <authorList>
            <person name="Cejkova D."/>
            <person name="Kubasova T."/>
            <person name="Jahodarova E."/>
            <person name="Rychlik I."/>
        </authorList>
    </citation>
    <scope>NUCLEOTIDE SEQUENCE</scope>
    <source>
        <strain evidence="1">An582</strain>
    </source>
</reference>
<dbReference type="EMBL" id="JACJKS010000005">
    <property type="protein sequence ID" value="MBM6947931.1"/>
    <property type="molecule type" value="Genomic_DNA"/>
</dbReference>
<reference evidence="1" key="2">
    <citation type="journal article" date="2021" name="Sci. Rep.">
        <title>The distribution of antibiotic resistance genes in chicken gut microbiota commensals.</title>
        <authorList>
            <person name="Juricova H."/>
            <person name="Matiasovicova J."/>
            <person name="Kubasova T."/>
            <person name="Cejkova D."/>
            <person name="Rychlik I."/>
        </authorList>
    </citation>
    <scope>NUCLEOTIDE SEQUENCE</scope>
    <source>
        <strain evidence="1">An582</strain>
    </source>
</reference>
<dbReference type="AlphaFoldDB" id="A0A938XAJ6"/>
<protein>
    <submittedName>
        <fullName evidence="1">Uncharacterized protein</fullName>
    </submittedName>
</protein>
<accession>A0A938XAJ6</accession>
<evidence type="ECO:0000313" key="1">
    <source>
        <dbReference type="EMBL" id="MBM6947931.1"/>
    </source>
</evidence>
<organism evidence="1 2">
    <name type="scientific">Mordavella massiliensis</name>
    <dbReference type="NCBI Taxonomy" id="1871024"/>
    <lineage>
        <taxon>Bacteria</taxon>
        <taxon>Bacillati</taxon>
        <taxon>Bacillota</taxon>
        <taxon>Clostridia</taxon>
        <taxon>Eubacteriales</taxon>
        <taxon>Clostridiaceae</taxon>
        <taxon>Mordavella</taxon>
    </lineage>
</organism>
<name>A0A938XAJ6_9CLOT</name>
<gene>
    <name evidence="1" type="ORF">H6A20_04525</name>
</gene>
<comment type="caution">
    <text evidence="1">The sequence shown here is derived from an EMBL/GenBank/DDBJ whole genome shotgun (WGS) entry which is preliminary data.</text>
</comment>
<evidence type="ECO:0000313" key="2">
    <source>
        <dbReference type="Proteomes" id="UP000705508"/>
    </source>
</evidence>
<proteinExistence type="predicted"/>
<dbReference type="RefSeq" id="WP_204905984.1">
    <property type="nucleotide sequence ID" value="NZ_JACJKS010000005.1"/>
</dbReference>
<dbReference type="Proteomes" id="UP000705508">
    <property type="component" value="Unassembled WGS sequence"/>
</dbReference>
<sequence>MPSGLESDILLKKRKRGGVMTLWHVQKIYIEDNPKFIVLPYYFGKNLKIENSYKATIKFLWNSRLSEAEADKLCERKNKKIQAGYDH</sequence>